<sequence length="303" mass="35154">METSSELETPLDAETTLSSPGRWKLTEIVLSKKYDPFLHKWLRVIHILLHLCLMCEAAFLLALAHNLQYGANAGILRTFVEVFLPSAPARKYVSFLASIITIGVILMIFFLFGVIIFCFGYKKILKILPRMAVAYMQENLVTYSNQYSDKNLLAVEVWDFAKADDAWKLRLLPRKLCTKQHDRYMNMILKRNPRDFTFNETVHRLSEMFSDKSCLFIIPYQCLNLVKNETGDFLTLVSAVNRECQRFHIRELTNDQFKCLFCVSALQSPRDAEIRTRLLSKIEQDPKSTLQTLTAKCQRLKHI</sequence>
<keyword evidence="1" id="KW-0812">Transmembrane</keyword>
<dbReference type="OrthoDB" id="6270619at2759"/>
<feature type="transmembrane region" description="Helical" evidence="1">
    <location>
        <begin position="41"/>
        <end position="64"/>
    </location>
</feature>
<evidence type="ECO:0000313" key="3">
    <source>
        <dbReference type="Proteomes" id="UP000281553"/>
    </source>
</evidence>
<dbReference type="Proteomes" id="UP000281553">
    <property type="component" value="Unassembled WGS sequence"/>
</dbReference>
<gene>
    <name evidence="2" type="ORF">DILT_LOCUS2378</name>
</gene>
<keyword evidence="3" id="KW-1185">Reference proteome</keyword>
<keyword evidence="1" id="KW-0472">Membrane</keyword>
<dbReference type="EMBL" id="UYRU01042013">
    <property type="protein sequence ID" value="VDK72025.1"/>
    <property type="molecule type" value="Genomic_DNA"/>
</dbReference>
<evidence type="ECO:0000256" key="1">
    <source>
        <dbReference type="SAM" id="Phobius"/>
    </source>
</evidence>
<dbReference type="AlphaFoldDB" id="A0A3P6SVZ6"/>
<feature type="transmembrane region" description="Helical" evidence="1">
    <location>
        <begin position="92"/>
        <end position="121"/>
    </location>
</feature>
<name>A0A3P6SVZ6_DIBLA</name>
<proteinExistence type="predicted"/>
<organism evidence="2 3">
    <name type="scientific">Dibothriocephalus latus</name>
    <name type="common">Fish tapeworm</name>
    <name type="synonym">Diphyllobothrium latum</name>
    <dbReference type="NCBI Taxonomy" id="60516"/>
    <lineage>
        <taxon>Eukaryota</taxon>
        <taxon>Metazoa</taxon>
        <taxon>Spiralia</taxon>
        <taxon>Lophotrochozoa</taxon>
        <taxon>Platyhelminthes</taxon>
        <taxon>Cestoda</taxon>
        <taxon>Eucestoda</taxon>
        <taxon>Diphyllobothriidea</taxon>
        <taxon>Diphyllobothriidae</taxon>
        <taxon>Dibothriocephalus</taxon>
    </lineage>
</organism>
<keyword evidence="1" id="KW-1133">Transmembrane helix</keyword>
<evidence type="ECO:0000313" key="2">
    <source>
        <dbReference type="EMBL" id="VDK72025.1"/>
    </source>
</evidence>
<accession>A0A3P6SVZ6</accession>
<reference evidence="2 3" key="1">
    <citation type="submission" date="2018-11" db="EMBL/GenBank/DDBJ databases">
        <authorList>
            <consortium name="Pathogen Informatics"/>
        </authorList>
    </citation>
    <scope>NUCLEOTIDE SEQUENCE [LARGE SCALE GENOMIC DNA]</scope>
</reference>
<protein>
    <submittedName>
        <fullName evidence="2">Uncharacterized protein</fullName>
    </submittedName>
</protein>